<dbReference type="Proteomes" id="UP000476176">
    <property type="component" value="Unassembled WGS sequence"/>
</dbReference>
<dbReference type="EMBL" id="QXGC01005122">
    <property type="protein sequence ID" value="KAE9166443.1"/>
    <property type="molecule type" value="Genomic_DNA"/>
</dbReference>
<organism evidence="1 7">
    <name type="scientific">Phytophthora fragariae</name>
    <dbReference type="NCBI Taxonomy" id="53985"/>
    <lineage>
        <taxon>Eukaryota</taxon>
        <taxon>Sar</taxon>
        <taxon>Stramenopiles</taxon>
        <taxon>Oomycota</taxon>
        <taxon>Peronosporomycetes</taxon>
        <taxon>Peronosporales</taxon>
        <taxon>Peronosporaceae</taxon>
        <taxon>Phytophthora</taxon>
    </lineage>
</organism>
<sequence>MPIILICTPQKKWAHRAPEEEGAERGADGRE</sequence>
<evidence type="ECO:0000313" key="7">
    <source>
        <dbReference type="Proteomes" id="UP000460718"/>
    </source>
</evidence>
<name>A0A6A3K635_9STRA</name>
<reference evidence="7 8" key="1">
    <citation type="submission" date="2018-09" db="EMBL/GenBank/DDBJ databases">
        <title>Genomic investigation of the strawberry pathogen Phytophthora fragariae indicates pathogenicity is determined by transcriptional variation in three key races.</title>
        <authorList>
            <person name="Adams T.M."/>
            <person name="Armitage A.D."/>
            <person name="Sobczyk M.K."/>
            <person name="Bates H.J."/>
            <person name="Dunwell J.M."/>
            <person name="Nellist C.F."/>
            <person name="Harrison R.J."/>
        </authorList>
    </citation>
    <scope>NUCLEOTIDE SEQUENCE [LARGE SCALE GENOMIC DNA]</scope>
    <source>
        <strain evidence="4 6">BC-1</strain>
        <strain evidence="2 8">BC-23</strain>
        <strain evidence="3 5">NOV-27</strain>
        <strain evidence="1 7">SCRP245</strain>
    </source>
</reference>
<keyword evidence="5" id="KW-1185">Reference proteome</keyword>
<dbReference type="EMBL" id="QXGD01001326">
    <property type="protein sequence ID" value="KAE9208778.1"/>
    <property type="molecule type" value="Genomic_DNA"/>
</dbReference>
<accession>A0A6A3K635</accession>
<evidence type="ECO:0000313" key="5">
    <source>
        <dbReference type="Proteomes" id="UP000433483"/>
    </source>
</evidence>
<evidence type="ECO:0000313" key="1">
    <source>
        <dbReference type="EMBL" id="KAE9002956.1"/>
    </source>
</evidence>
<dbReference type="EMBL" id="QXFW01000790">
    <property type="protein sequence ID" value="KAE9002956.1"/>
    <property type="molecule type" value="Genomic_DNA"/>
</dbReference>
<proteinExistence type="predicted"/>
<evidence type="ECO:0000313" key="8">
    <source>
        <dbReference type="Proteomes" id="UP000476176"/>
    </source>
</evidence>
<evidence type="ECO:0000313" key="3">
    <source>
        <dbReference type="EMBL" id="KAE9185853.1"/>
    </source>
</evidence>
<dbReference type="Proteomes" id="UP000433483">
    <property type="component" value="Unassembled WGS sequence"/>
</dbReference>
<dbReference type="EMBL" id="QXGB01001765">
    <property type="protein sequence ID" value="KAE9185853.1"/>
    <property type="molecule type" value="Genomic_DNA"/>
</dbReference>
<gene>
    <name evidence="4" type="ORF">PF002_g19306</name>
    <name evidence="2" type="ORF">PF004_g29158</name>
    <name evidence="3" type="ORF">PF005_g21087</name>
    <name evidence="1" type="ORF">PF011_g13094</name>
</gene>
<evidence type="ECO:0000313" key="2">
    <source>
        <dbReference type="EMBL" id="KAE9166443.1"/>
    </source>
</evidence>
<evidence type="ECO:0000313" key="4">
    <source>
        <dbReference type="EMBL" id="KAE9208778.1"/>
    </source>
</evidence>
<dbReference type="AlphaFoldDB" id="A0A6A3K635"/>
<dbReference type="Proteomes" id="UP000460718">
    <property type="component" value="Unassembled WGS sequence"/>
</dbReference>
<protein>
    <submittedName>
        <fullName evidence="1">Uncharacterized protein</fullName>
    </submittedName>
</protein>
<dbReference type="Proteomes" id="UP000440367">
    <property type="component" value="Unassembled WGS sequence"/>
</dbReference>
<evidence type="ECO:0000313" key="6">
    <source>
        <dbReference type="Proteomes" id="UP000440367"/>
    </source>
</evidence>
<comment type="caution">
    <text evidence="1">The sequence shown here is derived from an EMBL/GenBank/DDBJ whole genome shotgun (WGS) entry which is preliminary data.</text>
</comment>